<proteinExistence type="predicted"/>
<evidence type="ECO:0000313" key="1">
    <source>
        <dbReference type="EMBL" id="MFB2879161.1"/>
    </source>
</evidence>
<accession>A0ABV4XA63</accession>
<organism evidence="1 2">
    <name type="scientific">Floridaenema aerugineum BLCC-F46</name>
    <dbReference type="NCBI Taxonomy" id="3153654"/>
    <lineage>
        <taxon>Bacteria</taxon>
        <taxon>Bacillati</taxon>
        <taxon>Cyanobacteriota</taxon>
        <taxon>Cyanophyceae</taxon>
        <taxon>Oscillatoriophycideae</taxon>
        <taxon>Aerosakkonematales</taxon>
        <taxon>Aerosakkonemataceae</taxon>
        <taxon>Floridanema</taxon>
        <taxon>Floridanema aerugineum</taxon>
    </lineage>
</organism>
<dbReference type="RefSeq" id="WP_413272211.1">
    <property type="nucleotide sequence ID" value="NZ_JBHFNQ010000152.1"/>
</dbReference>
<gene>
    <name evidence="1" type="ORF">ACE1CC_20090</name>
</gene>
<reference evidence="1 2" key="1">
    <citation type="submission" date="2024-09" db="EMBL/GenBank/DDBJ databases">
        <title>Floridaenema gen nov. (Aerosakkonemataceae, Aerosakkonematales ord. nov., Cyanobacteria) from benthic tropical and subtropical fresh waters, with the description of four new species.</title>
        <authorList>
            <person name="Moretto J.A."/>
            <person name="Berthold D.E."/>
            <person name="Lefler F.W."/>
            <person name="Huang I.-S."/>
            <person name="Laughinghouse H. IV."/>
        </authorList>
    </citation>
    <scope>NUCLEOTIDE SEQUENCE [LARGE SCALE GENOMIC DNA]</scope>
    <source>
        <strain evidence="1 2">BLCC-F46</strain>
    </source>
</reference>
<dbReference type="EMBL" id="JBHFNQ010000152">
    <property type="protein sequence ID" value="MFB2879161.1"/>
    <property type="molecule type" value="Genomic_DNA"/>
</dbReference>
<dbReference type="Proteomes" id="UP001576774">
    <property type="component" value="Unassembled WGS sequence"/>
</dbReference>
<name>A0ABV4XA63_9CYAN</name>
<protein>
    <submittedName>
        <fullName evidence="1">Uncharacterized protein</fullName>
    </submittedName>
</protein>
<evidence type="ECO:0000313" key="2">
    <source>
        <dbReference type="Proteomes" id="UP001576774"/>
    </source>
</evidence>
<sequence length="68" mass="8024">MFDHLERELMEGEPWASGLVNSPVWNLEIEKQENQQKMNIELTAKQPVNSSQNLNYAKFWLPVFKLFS</sequence>
<comment type="caution">
    <text evidence="1">The sequence shown here is derived from an EMBL/GenBank/DDBJ whole genome shotgun (WGS) entry which is preliminary data.</text>
</comment>
<keyword evidence="2" id="KW-1185">Reference proteome</keyword>